<proteinExistence type="predicted"/>
<dbReference type="EMBL" id="VSSQ01013698">
    <property type="protein sequence ID" value="MPM52067.1"/>
    <property type="molecule type" value="Genomic_DNA"/>
</dbReference>
<feature type="domain" description="Putative regulatory protein FmdB zinc ribbon" evidence="2">
    <location>
        <begin position="1"/>
        <end position="42"/>
    </location>
</feature>
<evidence type="ECO:0000259" key="2">
    <source>
        <dbReference type="SMART" id="SM00834"/>
    </source>
</evidence>
<reference evidence="3" key="1">
    <citation type="submission" date="2019-08" db="EMBL/GenBank/DDBJ databases">
        <authorList>
            <person name="Kucharzyk K."/>
            <person name="Murdoch R.W."/>
            <person name="Higgins S."/>
            <person name="Loffler F."/>
        </authorList>
    </citation>
    <scope>NUCLEOTIDE SEQUENCE</scope>
</reference>
<dbReference type="SUPFAM" id="SSF63393">
    <property type="entry name" value="RNA polymerase subunits"/>
    <property type="match status" value="1"/>
</dbReference>
<feature type="region of interest" description="Disordered" evidence="1">
    <location>
        <begin position="52"/>
        <end position="105"/>
    </location>
</feature>
<dbReference type="SMART" id="SM00834">
    <property type="entry name" value="CxxC_CXXC_SSSS"/>
    <property type="match status" value="1"/>
</dbReference>
<dbReference type="Pfam" id="PF09723">
    <property type="entry name" value="Zn_ribbon_8"/>
    <property type="match status" value="1"/>
</dbReference>
<feature type="compositionally biased region" description="Low complexity" evidence="1">
    <location>
        <begin position="90"/>
        <end position="99"/>
    </location>
</feature>
<dbReference type="InterPro" id="IPR013429">
    <property type="entry name" value="Regulatory_FmdB_Zinc_ribbon"/>
</dbReference>
<dbReference type="AlphaFoldDB" id="A0A645AGC6"/>
<protein>
    <recommendedName>
        <fullName evidence="2">Putative regulatory protein FmdB zinc ribbon domain-containing protein</fullName>
    </recommendedName>
</protein>
<accession>A0A645AGC6</accession>
<dbReference type="NCBIfam" id="TIGR02605">
    <property type="entry name" value="CxxC_CxxC_SSSS"/>
    <property type="match status" value="1"/>
</dbReference>
<evidence type="ECO:0000256" key="1">
    <source>
        <dbReference type="SAM" id="MobiDB-lite"/>
    </source>
</evidence>
<dbReference type="Gene3D" id="2.20.28.30">
    <property type="entry name" value="RNA polymerase ii, chain L"/>
    <property type="match status" value="1"/>
</dbReference>
<sequence length="105" mass="11335">MPVYTYHCDNCGVQFDATQKFTDNALTQCPECGKKTLRKVYTPVGIVFKGSGFYATDHRSPSGSARFHSDEKENSEKSEPAKTETPPVPASSAPAADSAKTAESK</sequence>
<gene>
    <name evidence="3" type="ORF">SDC9_98820</name>
</gene>
<feature type="compositionally biased region" description="Basic and acidic residues" evidence="1">
    <location>
        <begin position="67"/>
        <end position="82"/>
    </location>
</feature>
<evidence type="ECO:0000313" key="3">
    <source>
        <dbReference type="EMBL" id="MPM52067.1"/>
    </source>
</evidence>
<name>A0A645AGC6_9ZZZZ</name>
<dbReference type="InterPro" id="IPR029040">
    <property type="entry name" value="RPABC4/Spt4"/>
</dbReference>
<dbReference type="PANTHER" id="PTHR34404:SF2">
    <property type="entry name" value="CONSERVED SERINE RICH PROTEIN"/>
    <property type="match status" value="1"/>
</dbReference>
<dbReference type="PANTHER" id="PTHR34404">
    <property type="entry name" value="REGULATORY PROTEIN, FMDB FAMILY"/>
    <property type="match status" value="1"/>
</dbReference>
<comment type="caution">
    <text evidence="3">The sequence shown here is derived from an EMBL/GenBank/DDBJ whole genome shotgun (WGS) entry which is preliminary data.</text>
</comment>
<organism evidence="3">
    <name type="scientific">bioreactor metagenome</name>
    <dbReference type="NCBI Taxonomy" id="1076179"/>
    <lineage>
        <taxon>unclassified sequences</taxon>
        <taxon>metagenomes</taxon>
        <taxon>ecological metagenomes</taxon>
    </lineage>
</organism>